<proteinExistence type="predicted"/>
<dbReference type="GO" id="GO:0003677">
    <property type="term" value="F:DNA binding"/>
    <property type="evidence" value="ECO:0007669"/>
    <property type="project" value="UniProtKB-KW"/>
</dbReference>
<dbReference type="AlphaFoldDB" id="A0A9Y2I7F4"/>
<dbReference type="PANTHER" id="PTHR35145">
    <property type="entry name" value="CYTOPLASMIC PROTEIN-RELATED"/>
    <property type="match status" value="1"/>
</dbReference>
<dbReference type="Proteomes" id="UP001236014">
    <property type="component" value="Chromosome"/>
</dbReference>
<dbReference type="InterPro" id="IPR038056">
    <property type="entry name" value="YjbR-like_sf"/>
</dbReference>
<dbReference type="KEGG" id="acab:QRX50_27085"/>
<organism evidence="1 2">
    <name type="scientific">Amycolatopsis carbonis</name>
    <dbReference type="NCBI Taxonomy" id="715471"/>
    <lineage>
        <taxon>Bacteria</taxon>
        <taxon>Bacillati</taxon>
        <taxon>Actinomycetota</taxon>
        <taxon>Actinomycetes</taxon>
        <taxon>Pseudonocardiales</taxon>
        <taxon>Pseudonocardiaceae</taxon>
        <taxon>Amycolatopsis</taxon>
    </lineage>
</organism>
<dbReference type="Gene3D" id="3.90.1150.30">
    <property type="match status" value="1"/>
</dbReference>
<accession>A0A9Y2I7F4</accession>
<keyword evidence="2" id="KW-1185">Reference proteome</keyword>
<protein>
    <submittedName>
        <fullName evidence="1">MmcQ/YjbR family DNA-binding protein</fullName>
    </submittedName>
</protein>
<dbReference type="RefSeq" id="WP_285965976.1">
    <property type="nucleotide sequence ID" value="NZ_CP127294.1"/>
</dbReference>
<dbReference type="InterPro" id="IPR007351">
    <property type="entry name" value="YjbR"/>
</dbReference>
<keyword evidence="1" id="KW-0238">DNA-binding</keyword>
<reference evidence="1 2" key="1">
    <citation type="submission" date="2023-06" db="EMBL/GenBank/DDBJ databases">
        <authorList>
            <person name="Oyuntsetseg B."/>
            <person name="Kim S.B."/>
        </authorList>
    </citation>
    <scope>NUCLEOTIDE SEQUENCE [LARGE SCALE GENOMIC DNA]</scope>
    <source>
        <strain evidence="1 2">2-15</strain>
    </source>
</reference>
<evidence type="ECO:0000313" key="1">
    <source>
        <dbReference type="EMBL" id="WIX75200.1"/>
    </source>
</evidence>
<sequence>MRLDEVIEHCLGKPGAVETYPFGEHVLVVKVAGKAFAFIGLERPGSVGLKCGANREEAAELRERYPESVAVLDYLGRYGWNRVDLGASRTAAVPGEELRELLDASYTAVRAKLPKARRP</sequence>
<evidence type="ECO:0000313" key="2">
    <source>
        <dbReference type="Proteomes" id="UP001236014"/>
    </source>
</evidence>
<dbReference type="PANTHER" id="PTHR35145:SF1">
    <property type="entry name" value="CYTOPLASMIC PROTEIN"/>
    <property type="match status" value="1"/>
</dbReference>
<dbReference type="Pfam" id="PF04237">
    <property type="entry name" value="YjbR"/>
    <property type="match status" value="1"/>
</dbReference>
<dbReference type="EMBL" id="CP127294">
    <property type="protein sequence ID" value="WIX75200.1"/>
    <property type="molecule type" value="Genomic_DNA"/>
</dbReference>
<dbReference type="InterPro" id="IPR058532">
    <property type="entry name" value="YjbR/MT2646/Rv2570-like"/>
</dbReference>
<dbReference type="SUPFAM" id="SSF142906">
    <property type="entry name" value="YjbR-like"/>
    <property type="match status" value="1"/>
</dbReference>
<name>A0A9Y2I7F4_9PSEU</name>
<gene>
    <name evidence="1" type="ORF">QRX50_27085</name>
</gene>